<keyword evidence="1" id="KW-0175">Coiled coil</keyword>
<comment type="caution">
    <text evidence="2">The sequence shown here is derived from an EMBL/GenBank/DDBJ whole genome shotgun (WGS) entry which is preliminary data.</text>
</comment>
<evidence type="ECO:0000313" key="3">
    <source>
        <dbReference type="Proteomes" id="UP001141327"/>
    </source>
</evidence>
<keyword evidence="3" id="KW-1185">Reference proteome</keyword>
<evidence type="ECO:0000313" key="2">
    <source>
        <dbReference type="EMBL" id="KAJ4459576.1"/>
    </source>
</evidence>
<dbReference type="EMBL" id="JAPMOS010000018">
    <property type="protein sequence ID" value="KAJ4459576.1"/>
    <property type="molecule type" value="Genomic_DNA"/>
</dbReference>
<name>A0ABQ8UM87_9EUKA</name>
<sequence length="192" mass="21899">MQGCATAVRDEIQNRLTSILHNCSAQARSLWVLKKDCEKIEADGASRIAELEERRSTEAELKDHVNKKRELYLQLLKQRETFASQVQDLRRTNLANAKKLESLEQQMQQTQHLYEEAFQTRIQREHAVSKAQSQLDATISETSHLTVQAEQIGGTIAKINQKSERLRTRLTTLLLSADQSLRSCTFPSPVPK</sequence>
<accession>A0ABQ8UM87</accession>
<gene>
    <name evidence="2" type="ORF">PAPYR_4300</name>
</gene>
<feature type="coiled-coil region" evidence="1">
    <location>
        <begin position="86"/>
        <end position="120"/>
    </location>
</feature>
<dbReference type="Proteomes" id="UP001141327">
    <property type="component" value="Unassembled WGS sequence"/>
</dbReference>
<reference evidence="2" key="1">
    <citation type="journal article" date="2022" name="bioRxiv">
        <title>Genomics of Preaxostyla Flagellates Illuminates Evolutionary Transitions and the Path Towards Mitochondrial Loss.</title>
        <authorList>
            <person name="Novak L.V.F."/>
            <person name="Treitli S.C."/>
            <person name="Pyrih J."/>
            <person name="Halakuc P."/>
            <person name="Pipaliya S.V."/>
            <person name="Vacek V."/>
            <person name="Brzon O."/>
            <person name="Soukal P."/>
            <person name="Eme L."/>
            <person name="Dacks J.B."/>
            <person name="Karnkowska A."/>
            <person name="Elias M."/>
            <person name="Hampl V."/>
        </authorList>
    </citation>
    <scope>NUCLEOTIDE SEQUENCE</scope>
    <source>
        <strain evidence="2">RCP-MX</strain>
    </source>
</reference>
<proteinExistence type="predicted"/>
<evidence type="ECO:0000256" key="1">
    <source>
        <dbReference type="SAM" id="Coils"/>
    </source>
</evidence>
<protein>
    <submittedName>
        <fullName evidence="2">Uncharacterized protein</fullName>
    </submittedName>
</protein>
<organism evidence="2 3">
    <name type="scientific">Paratrimastix pyriformis</name>
    <dbReference type="NCBI Taxonomy" id="342808"/>
    <lineage>
        <taxon>Eukaryota</taxon>
        <taxon>Metamonada</taxon>
        <taxon>Preaxostyla</taxon>
        <taxon>Paratrimastigidae</taxon>
        <taxon>Paratrimastix</taxon>
    </lineage>
</organism>